<feature type="compositionally biased region" description="Polar residues" evidence="1">
    <location>
        <begin position="763"/>
        <end position="774"/>
    </location>
</feature>
<proteinExistence type="predicted"/>
<dbReference type="RefSeq" id="XP_027774559.1">
    <property type="nucleotide sequence ID" value="XM_027918758.1"/>
</dbReference>
<reference evidence="3" key="1">
    <citation type="journal article" date="2014" name="Nat. Genet.">
        <title>The genome of the stress-tolerant wild tomato species Solanum pennellii.</title>
        <authorList>
            <person name="Bolger A."/>
            <person name="Scossa F."/>
            <person name="Bolger M.E."/>
            <person name="Lanz C."/>
            <person name="Maumus F."/>
            <person name="Tohge T."/>
            <person name="Quesneville H."/>
            <person name="Alseekh S."/>
            <person name="Sorensen I."/>
            <person name="Lichtenstein G."/>
            <person name="Fich E.A."/>
            <person name="Conte M."/>
            <person name="Keller H."/>
            <person name="Schneeberger K."/>
            <person name="Schwacke R."/>
            <person name="Ofner I."/>
            <person name="Vrebalov J."/>
            <person name="Xu Y."/>
            <person name="Osorio S."/>
            <person name="Aflitos S.A."/>
            <person name="Schijlen E."/>
            <person name="Jimenez-Gomez J.M."/>
            <person name="Ryngajllo M."/>
            <person name="Kimura S."/>
            <person name="Kumar R."/>
            <person name="Koenig D."/>
            <person name="Headland L.R."/>
            <person name="Maloof J.N."/>
            <person name="Sinha N."/>
            <person name="van Ham R.C."/>
            <person name="Lankhorst R.K."/>
            <person name="Mao L."/>
            <person name="Vogel A."/>
            <person name="Arsova B."/>
            <person name="Panstruga R."/>
            <person name="Fei Z."/>
            <person name="Rose J.K."/>
            <person name="Zamir D."/>
            <person name="Carrari F."/>
            <person name="Giovannoni J.J."/>
            <person name="Weigel D."/>
            <person name="Usadel B."/>
            <person name="Fernie A.R."/>
        </authorList>
    </citation>
    <scope>NUCLEOTIDE SEQUENCE [LARGE SCALE GENOMIC DNA]</scope>
    <source>
        <strain evidence="3">cv. LA0716</strain>
    </source>
</reference>
<feature type="compositionally biased region" description="Polar residues" evidence="1">
    <location>
        <begin position="744"/>
        <end position="756"/>
    </location>
</feature>
<dbReference type="InterPro" id="IPR009719">
    <property type="entry name" value="GIP1_N"/>
</dbReference>
<organism evidence="3 4">
    <name type="scientific">Solanum pennellii</name>
    <name type="common">Tomato</name>
    <name type="synonym">Lycopersicon pennellii</name>
    <dbReference type="NCBI Taxonomy" id="28526"/>
    <lineage>
        <taxon>Eukaryota</taxon>
        <taxon>Viridiplantae</taxon>
        <taxon>Streptophyta</taxon>
        <taxon>Embryophyta</taxon>
        <taxon>Tracheophyta</taxon>
        <taxon>Spermatophyta</taxon>
        <taxon>Magnoliopsida</taxon>
        <taxon>eudicotyledons</taxon>
        <taxon>Gunneridae</taxon>
        <taxon>Pentapetalae</taxon>
        <taxon>asterids</taxon>
        <taxon>lamiids</taxon>
        <taxon>Solanales</taxon>
        <taxon>Solanaceae</taxon>
        <taxon>Solanoideae</taxon>
        <taxon>Solaneae</taxon>
        <taxon>Solanum</taxon>
        <taxon>Solanum subgen. Lycopersicon</taxon>
    </lineage>
</organism>
<name>A0ABM1VFP1_SOLPN</name>
<feature type="region of interest" description="Disordered" evidence="1">
    <location>
        <begin position="420"/>
        <end position="477"/>
    </location>
</feature>
<feature type="region of interest" description="Disordered" evidence="1">
    <location>
        <begin position="744"/>
        <end position="774"/>
    </location>
</feature>
<feature type="region of interest" description="Disordered" evidence="1">
    <location>
        <begin position="269"/>
        <end position="293"/>
    </location>
</feature>
<reference evidence="4" key="2">
    <citation type="submission" date="2025-08" db="UniProtKB">
        <authorList>
            <consortium name="RefSeq"/>
        </authorList>
    </citation>
    <scope>IDENTIFICATION</scope>
</reference>
<dbReference type="PANTHER" id="PTHR46775">
    <property type="entry name" value="FLOCCULATION PROTEIN (DUF1296)"/>
    <property type="match status" value="1"/>
</dbReference>
<dbReference type="InterPro" id="IPR044277">
    <property type="entry name" value="GIP1"/>
</dbReference>
<accession>A0ABM1VFP1</accession>
<dbReference type="SUPFAM" id="SSF46934">
    <property type="entry name" value="UBA-like"/>
    <property type="match status" value="1"/>
</dbReference>
<protein>
    <submittedName>
        <fullName evidence="4">GBF-interacting protein 1-like isoform X1</fullName>
    </submittedName>
</protein>
<evidence type="ECO:0000259" key="2">
    <source>
        <dbReference type="Pfam" id="PF06972"/>
    </source>
</evidence>
<dbReference type="Proteomes" id="UP000694930">
    <property type="component" value="Chromosome 7"/>
</dbReference>
<evidence type="ECO:0000256" key="1">
    <source>
        <dbReference type="SAM" id="MobiDB-lite"/>
    </source>
</evidence>
<dbReference type="PANTHER" id="PTHR46775:SF6">
    <property type="entry name" value="GBF-INTERACTING PROTEIN 1 N-TERMINAL DOMAIN-CONTAINING PROTEIN"/>
    <property type="match status" value="1"/>
</dbReference>
<dbReference type="InterPro" id="IPR009060">
    <property type="entry name" value="UBA-like_sf"/>
</dbReference>
<keyword evidence="3" id="KW-1185">Reference proteome</keyword>
<evidence type="ECO:0000313" key="3">
    <source>
        <dbReference type="Proteomes" id="UP000694930"/>
    </source>
</evidence>
<dbReference type="Pfam" id="PF06972">
    <property type="entry name" value="GIP1_N"/>
    <property type="match status" value="1"/>
</dbReference>
<feature type="compositionally biased region" description="Polar residues" evidence="1">
    <location>
        <begin position="461"/>
        <end position="470"/>
    </location>
</feature>
<gene>
    <name evidence="4" type="primary">LOC107024399</name>
</gene>
<feature type="domain" description="GBF-interacting protein 1 N-terminal" evidence="2">
    <location>
        <begin position="10"/>
        <end position="69"/>
    </location>
</feature>
<sequence length="788" mass="84814">MSTGVSRVIIPSNVRKTIDDIKEIAAGKHTDEDIYAMLKECNMDPNDTAQKLLYLDTFHEVKRKRDRKKTKGSSQTFDDYRWPMSGMQRRARDGREIISANYITDSKYGASTGDVSGRRYIKKENGVNNSKDRISKVSKPPARKTEDASIHPSKEFAVEVAGDDPGHVSRVTSFVNVNKLAKVSTIPPNLINRHLNLDPGPTPTPTPTFTPGTRFKDKVFISIPHELVKSTTSASVSGVYSSSSDPVLVPALNPRNSGTVGTIKREIGSQRTVTDSTVSPANEGTSDACQDAPQNTNAVTRTVNYINTTGPKESWGVSVTAIQPVVINHESQHSKKDKGNSGVLPSQAAAVAKGDNLPSVSKPNSSVEQAVQQLDMKLEKLNVSAPSQPVIFPNNLQVPESFRSGLTFGSLDPQLDQSISCGKDSMPVETVPASDTTSMEPGSYKDASSAAQRGDYPDNLLSHQNGSENISPFEVSGASHVYDPSKLEKCPLSAGSQSPLLQTPPDYSLGFVPPMLGPHLVCLEGPEQQGGNPQAPSTLGSNQPVAQPIGFGQSSVSVPPHLFPLVRQPFPPNYMSYNPYIPHLYMPQSAHQFLGPSGFPQQPSPANFYMSPSVTAAGVKLPLPSLYKPAAIAGNLNHFGIPTGYSSYGSSTVSYSGTPALVCSASNENLAAPDLKEKNVYSMHKQNEDSHYRNSAPGRDQSMLQTNYFYNIPQDQHIAVAPAHSSNSSYPGINASQTLVAQSTVQPLAQQPQTVARSGDSGLPTSGAFQQPQATIHWNNKLLNRENV</sequence>
<dbReference type="GeneID" id="107024399"/>
<evidence type="ECO:0000313" key="4">
    <source>
        <dbReference type="RefSeq" id="XP_027774559.1"/>
    </source>
</evidence>